<name>G3Y7E6_ASPNA</name>
<accession>G3Y7E6</accession>
<dbReference type="STRING" id="380704.G3Y7E6"/>
<dbReference type="AlphaFoldDB" id="G3Y7E6"/>
<evidence type="ECO:0000256" key="1">
    <source>
        <dbReference type="SAM" id="MobiDB-lite"/>
    </source>
</evidence>
<feature type="non-terminal residue" evidence="2">
    <location>
        <position position="115"/>
    </location>
</feature>
<dbReference type="CDD" id="cd14273">
    <property type="entry name" value="UBA_TAP-C_like"/>
    <property type="match status" value="1"/>
</dbReference>
<dbReference type="OrthoDB" id="4489171at2759"/>
<reference evidence="2 3" key="1">
    <citation type="journal article" date="2011" name="Genome Res.">
        <title>Comparative genomics of citric-acid-producing Aspergillus niger ATCC 1015 versus enzyme-producing CBS 513.88.</title>
        <authorList>
            <person name="Andersen M.R."/>
            <person name="Salazar M.P."/>
            <person name="Schaap P.J."/>
            <person name="van de Vondervoort P.J."/>
            <person name="Culley D."/>
            <person name="Thykaer J."/>
            <person name="Frisvad J.C."/>
            <person name="Nielsen K.F."/>
            <person name="Albang R."/>
            <person name="Albermann K."/>
            <person name="Berka R.M."/>
            <person name="Braus G.H."/>
            <person name="Braus-Stromeyer S.A."/>
            <person name="Corrochano L.M."/>
            <person name="Dai Z."/>
            <person name="van Dijck P.W."/>
            <person name="Hofmann G."/>
            <person name="Lasure L.L."/>
            <person name="Magnuson J.K."/>
            <person name="Menke H."/>
            <person name="Meijer M."/>
            <person name="Meijer S.L."/>
            <person name="Nielsen J.B."/>
            <person name="Nielsen M.L."/>
            <person name="van Ooyen A.J."/>
            <person name="Pel H.J."/>
            <person name="Poulsen L."/>
            <person name="Samson R.A."/>
            <person name="Stam H."/>
            <person name="Tsang A."/>
            <person name="van den Brink J.M."/>
            <person name="Atkins A."/>
            <person name="Aerts A."/>
            <person name="Shapiro H."/>
            <person name="Pangilinan J."/>
            <person name="Salamov A."/>
            <person name="Lou Y."/>
            <person name="Lindquist E."/>
            <person name="Lucas S."/>
            <person name="Grimwood J."/>
            <person name="Grigoriev I.V."/>
            <person name="Kubicek C.P."/>
            <person name="Martinez D."/>
            <person name="van Peij N.N."/>
            <person name="Roubos J.A."/>
            <person name="Nielsen J."/>
            <person name="Baker S.E."/>
        </authorList>
    </citation>
    <scope>NUCLEOTIDE SEQUENCE [LARGE SCALE GENOMIC DNA]</scope>
    <source>
        <strain evidence="3">ATCC 1015 / CBS 113.46 / FGSC A1144 / LSHB Ac4 / NCTC 3858a / NRRL 328 / USDA 3528.7</strain>
    </source>
</reference>
<evidence type="ECO:0000313" key="3">
    <source>
        <dbReference type="Proteomes" id="UP000009038"/>
    </source>
</evidence>
<evidence type="ECO:0000313" key="2">
    <source>
        <dbReference type="EMBL" id="EHA21241.1"/>
    </source>
</evidence>
<protein>
    <submittedName>
        <fullName evidence="2">Uncharacterized protein</fullName>
    </submittedName>
</protein>
<sequence length="115" mass="12388">MASEPTEEAIANFVSFTSSTREQAISFLKDHRSPTDWIELQANNLNSNQAINAYFEDPTGPQTQMCLEAFQIEHADPAPGSSITAPSRPPSTLNSSEHASGAEYQHSAPVPTQAA</sequence>
<dbReference type="Proteomes" id="UP000009038">
    <property type="component" value="Unassembled WGS sequence"/>
</dbReference>
<feature type="compositionally biased region" description="Polar residues" evidence="1">
    <location>
        <begin position="81"/>
        <end position="98"/>
    </location>
</feature>
<dbReference type="Pfam" id="PF14555">
    <property type="entry name" value="UBA_4"/>
    <property type="match status" value="1"/>
</dbReference>
<dbReference type="HOGENOM" id="CLU_2114628_0_0_1"/>
<gene>
    <name evidence="2" type="ORF">ASPNIDRAFT_44465</name>
</gene>
<dbReference type="EMBL" id="ACJE01000015">
    <property type="protein sequence ID" value="EHA21241.1"/>
    <property type="molecule type" value="Genomic_DNA"/>
</dbReference>
<feature type="region of interest" description="Disordered" evidence="1">
    <location>
        <begin position="74"/>
        <end position="115"/>
    </location>
</feature>
<organism evidence="2 3">
    <name type="scientific">Aspergillus niger (strain ATCC 1015 / CBS 113.46 / FGSC A1144 / LSHB Ac4 / NCTC 3858a / NRRL 328 / USDA 3528.7)</name>
    <dbReference type="NCBI Taxonomy" id="380704"/>
    <lineage>
        <taxon>Eukaryota</taxon>
        <taxon>Fungi</taxon>
        <taxon>Dikarya</taxon>
        <taxon>Ascomycota</taxon>
        <taxon>Pezizomycotina</taxon>
        <taxon>Eurotiomycetes</taxon>
        <taxon>Eurotiomycetidae</taxon>
        <taxon>Eurotiales</taxon>
        <taxon>Aspergillaceae</taxon>
        <taxon>Aspergillus</taxon>
        <taxon>Aspergillus subgen. Circumdati</taxon>
    </lineage>
</organism>
<comment type="caution">
    <text evidence="2">The sequence shown here is derived from an EMBL/GenBank/DDBJ whole genome shotgun (WGS) entry which is preliminary data.</text>
</comment>
<proteinExistence type="predicted"/>